<dbReference type="GO" id="GO:0070628">
    <property type="term" value="F:proteasome binding"/>
    <property type="evidence" value="ECO:0007669"/>
    <property type="project" value="TreeGrafter"/>
</dbReference>
<dbReference type="AlphaFoldDB" id="A0A1S3HW50"/>
<dbReference type="KEGG" id="lak:106158739"/>
<dbReference type="PANTHER" id="PTHR10621:SF0">
    <property type="entry name" value="UV EXCISION REPAIR PROTEIN RAD23"/>
    <property type="match status" value="1"/>
</dbReference>
<dbReference type="OrthoDB" id="1885901at2759"/>
<dbReference type="PROSITE" id="PS50053">
    <property type="entry name" value="UBIQUITIN_2"/>
    <property type="match status" value="2"/>
</dbReference>
<dbReference type="SUPFAM" id="SSF54236">
    <property type="entry name" value="Ubiquitin-like"/>
    <property type="match status" value="2"/>
</dbReference>
<proteinExistence type="predicted"/>
<evidence type="ECO:0000313" key="4">
    <source>
        <dbReference type="RefSeq" id="XP_013390272.1"/>
    </source>
</evidence>
<dbReference type="GO" id="GO:0005829">
    <property type="term" value="C:cytosol"/>
    <property type="evidence" value="ECO:0007669"/>
    <property type="project" value="TreeGrafter"/>
</dbReference>
<dbReference type="PANTHER" id="PTHR10621">
    <property type="entry name" value="UV EXCISION REPAIR PROTEIN RAD23"/>
    <property type="match status" value="1"/>
</dbReference>
<evidence type="ECO:0000259" key="2">
    <source>
        <dbReference type="PROSITE" id="PS50053"/>
    </source>
</evidence>
<keyword evidence="3" id="KW-1185">Reference proteome</keyword>
<dbReference type="Proteomes" id="UP000085678">
    <property type="component" value="Unplaced"/>
</dbReference>
<dbReference type="CDD" id="cd17039">
    <property type="entry name" value="Ubl_ubiquitin_like"/>
    <property type="match status" value="2"/>
</dbReference>
<dbReference type="GO" id="GO:0043161">
    <property type="term" value="P:proteasome-mediated ubiquitin-dependent protein catabolic process"/>
    <property type="evidence" value="ECO:0007669"/>
    <property type="project" value="TreeGrafter"/>
</dbReference>
<dbReference type="GeneID" id="106158739"/>
<dbReference type="InParanoid" id="A0A1S3HW50"/>
<protein>
    <submittedName>
        <fullName evidence="4">Uncharacterized protein LOC106158739 isoform X1</fullName>
    </submittedName>
</protein>
<dbReference type="STRING" id="7574.A0A1S3HW50"/>
<dbReference type="SMART" id="SM00213">
    <property type="entry name" value="UBQ"/>
    <property type="match status" value="2"/>
</dbReference>
<reference evidence="4" key="1">
    <citation type="submission" date="2025-08" db="UniProtKB">
        <authorList>
            <consortium name="RefSeq"/>
        </authorList>
    </citation>
    <scope>IDENTIFICATION</scope>
    <source>
        <tissue evidence="4">Gonads</tissue>
    </source>
</reference>
<keyword evidence="1" id="KW-0175">Coiled coil</keyword>
<feature type="domain" description="Ubiquitin-like" evidence="2">
    <location>
        <begin position="4"/>
        <end position="78"/>
    </location>
</feature>
<sequence>MSDITIKYKDLTRQDQAVSLRLSDRATVGEVKNEIETITGIPRGQQTLFHGQKVLRDADTLCDLSNPDNATLKLLPRESITVNVQNKQGRTASFRVRLSDTVSSVKMRIQQEANLFLGDRHLSYAGREMADDLALSAYGLKSGSILTFDEEKTECYSEFADGDLSEDSGILDSSPVESDRQYSETELQLQNYLQLVQDELQTVTARVAQLEENLSQVKKVQEGEKEERLKLQKELEESESIRKQFMQSFKVHQTLVDWVDSKLKGISEMSDKNLKVEIKSIRQDFTKKMSELAHTDNALAESLVRNKLESQKGDEFASCFHLKECKDLKMLCSRILLKATYTTVTDKENEKFNSLLEHYIHPIFLKYVKLVNKYMQHVVQNTFEATADQRRDCFNSNDLKVLVTLLESNFLKTAVGNKLDAHLAVCRLRNTLERKSKLGRKKGNDKTTEDLCKRLDAILAYVCPLKEEEYHQFHRERGTENIPPFKKINPTRSCYVHALLHEVLARPDALHLDVRAPMELEVDISGDVWEGTEEHERIFTCGEFKARIKGNGAKAKEQTTNYVKIVAFICNCLDLRLVKAKCMLYYLFGREAVTEKPVHEQLLYTFDQKSRHICFVDERENHEGGDAVEKHAICVVYEKIKM</sequence>
<dbReference type="Gene3D" id="3.10.20.90">
    <property type="entry name" value="Phosphatidylinositol 3-kinase Catalytic Subunit, Chain A, domain 1"/>
    <property type="match status" value="2"/>
</dbReference>
<dbReference type="GO" id="GO:0005654">
    <property type="term" value="C:nucleoplasm"/>
    <property type="evidence" value="ECO:0007669"/>
    <property type="project" value="TreeGrafter"/>
</dbReference>
<dbReference type="GO" id="GO:0043130">
    <property type="term" value="F:ubiquitin binding"/>
    <property type="evidence" value="ECO:0007669"/>
    <property type="project" value="TreeGrafter"/>
</dbReference>
<evidence type="ECO:0000256" key="1">
    <source>
        <dbReference type="SAM" id="Coils"/>
    </source>
</evidence>
<dbReference type="InterPro" id="IPR000626">
    <property type="entry name" value="Ubiquitin-like_dom"/>
</dbReference>
<organism evidence="3 4">
    <name type="scientific">Lingula anatina</name>
    <name type="common">Brachiopod</name>
    <name type="synonym">Lingula unguis</name>
    <dbReference type="NCBI Taxonomy" id="7574"/>
    <lineage>
        <taxon>Eukaryota</taxon>
        <taxon>Metazoa</taxon>
        <taxon>Spiralia</taxon>
        <taxon>Lophotrochozoa</taxon>
        <taxon>Brachiopoda</taxon>
        <taxon>Linguliformea</taxon>
        <taxon>Lingulata</taxon>
        <taxon>Lingulida</taxon>
        <taxon>Linguloidea</taxon>
        <taxon>Lingulidae</taxon>
        <taxon>Lingula</taxon>
    </lineage>
</organism>
<dbReference type="GO" id="GO:0031593">
    <property type="term" value="F:polyubiquitin modification-dependent protein binding"/>
    <property type="evidence" value="ECO:0007669"/>
    <property type="project" value="TreeGrafter"/>
</dbReference>
<feature type="coiled-coil region" evidence="1">
    <location>
        <begin position="193"/>
        <end position="241"/>
    </location>
</feature>
<dbReference type="Pfam" id="PF00240">
    <property type="entry name" value="ubiquitin"/>
    <property type="match status" value="2"/>
</dbReference>
<dbReference type="InterPro" id="IPR029071">
    <property type="entry name" value="Ubiquitin-like_domsf"/>
</dbReference>
<gene>
    <name evidence="4" type="primary">LOC106158739</name>
</gene>
<evidence type="ECO:0000313" key="3">
    <source>
        <dbReference type="Proteomes" id="UP000085678"/>
    </source>
</evidence>
<name>A0A1S3HW50_LINAN</name>
<accession>A0A1S3HW50</accession>
<feature type="domain" description="Ubiquitin-like" evidence="2">
    <location>
        <begin position="80"/>
        <end position="146"/>
    </location>
</feature>
<dbReference type="RefSeq" id="XP_013390272.1">
    <property type="nucleotide sequence ID" value="XM_013534818.1"/>
</dbReference>